<protein>
    <submittedName>
        <fullName evidence="2">MarR family transcriptional regulator</fullName>
    </submittedName>
</protein>
<dbReference type="Proteomes" id="UP000095283">
    <property type="component" value="Unplaced"/>
</dbReference>
<organism evidence="1 2">
    <name type="scientific">Heterorhabditis bacteriophora</name>
    <name type="common">Entomopathogenic nematode worm</name>
    <dbReference type="NCBI Taxonomy" id="37862"/>
    <lineage>
        <taxon>Eukaryota</taxon>
        <taxon>Metazoa</taxon>
        <taxon>Ecdysozoa</taxon>
        <taxon>Nematoda</taxon>
        <taxon>Chromadorea</taxon>
        <taxon>Rhabditida</taxon>
        <taxon>Rhabditina</taxon>
        <taxon>Rhabditomorpha</taxon>
        <taxon>Strongyloidea</taxon>
        <taxon>Heterorhabditidae</taxon>
        <taxon>Heterorhabditis</taxon>
    </lineage>
</organism>
<reference evidence="2" key="1">
    <citation type="submission" date="2016-11" db="UniProtKB">
        <authorList>
            <consortium name="WormBaseParasite"/>
        </authorList>
    </citation>
    <scope>IDENTIFICATION</scope>
</reference>
<keyword evidence="1" id="KW-1185">Reference proteome</keyword>
<name>A0A1I7XJA4_HETBA</name>
<dbReference type="WBParaSite" id="Hba_17600">
    <property type="protein sequence ID" value="Hba_17600"/>
    <property type="gene ID" value="Hba_17600"/>
</dbReference>
<evidence type="ECO:0000313" key="1">
    <source>
        <dbReference type="Proteomes" id="UP000095283"/>
    </source>
</evidence>
<accession>A0A1I7XJA4</accession>
<dbReference type="AlphaFoldDB" id="A0A1I7XJA4"/>
<evidence type="ECO:0000313" key="2">
    <source>
        <dbReference type="WBParaSite" id="Hba_17600"/>
    </source>
</evidence>
<proteinExistence type="predicted"/>
<sequence length="67" mass="7907">MSERILRYHKRSMGKMTSDLNISPTSMKRIVKHELGFYLHKIRRVHVEGKSEVHDYKKAGKVLSIVR</sequence>